<evidence type="ECO:0000256" key="1">
    <source>
        <dbReference type="ARBA" id="ARBA00009437"/>
    </source>
</evidence>
<dbReference type="RefSeq" id="WP_123407994.1">
    <property type="nucleotide sequence ID" value="NZ_MOBP01000012.1"/>
</dbReference>
<evidence type="ECO:0000256" key="4">
    <source>
        <dbReference type="ARBA" id="ARBA00023163"/>
    </source>
</evidence>
<proteinExistence type="inferred from homology"/>
<dbReference type="PANTHER" id="PTHR30537:SF3">
    <property type="entry name" value="TRANSCRIPTIONAL REGULATORY PROTEIN"/>
    <property type="match status" value="1"/>
</dbReference>
<reference evidence="6 7" key="1">
    <citation type="submission" date="2016-10" db="EMBL/GenBank/DDBJ databases">
        <title>Comparative genome analysis of multiple Pseudomonas spp. focuses on biocontrol and plant growth promoting traits.</title>
        <authorList>
            <person name="Tao X.-Y."/>
            <person name="Taylor C.G."/>
        </authorList>
    </citation>
    <scope>NUCLEOTIDE SEQUENCE [LARGE SCALE GENOMIC DNA]</scope>
    <source>
        <strain evidence="6 7">39A2</strain>
    </source>
</reference>
<dbReference type="GO" id="GO:0003700">
    <property type="term" value="F:DNA-binding transcription factor activity"/>
    <property type="evidence" value="ECO:0007669"/>
    <property type="project" value="InterPro"/>
</dbReference>
<dbReference type="GO" id="GO:0006351">
    <property type="term" value="P:DNA-templated transcription"/>
    <property type="evidence" value="ECO:0007669"/>
    <property type="project" value="TreeGrafter"/>
</dbReference>
<dbReference type="Gene3D" id="3.40.190.290">
    <property type="match status" value="1"/>
</dbReference>
<dbReference type="InterPro" id="IPR058163">
    <property type="entry name" value="LysR-type_TF_proteobact-type"/>
</dbReference>
<dbReference type="InterPro" id="IPR036388">
    <property type="entry name" value="WH-like_DNA-bd_sf"/>
</dbReference>
<dbReference type="InterPro" id="IPR000847">
    <property type="entry name" value="LysR_HTH_N"/>
</dbReference>
<keyword evidence="3" id="KW-0238">DNA-binding</keyword>
<dbReference type="PROSITE" id="PS50931">
    <property type="entry name" value="HTH_LYSR"/>
    <property type="match status" value="1"/>
</dbReference>
<feature type="domain" description="HTH lysR-type" evidence="5">
    <location>
        <begin position="11"/>
        <end position="62"/>
    </location>
</feature>
<dbReference type="OrthoDB" id="570111at2"/>
<organism evidence="6 7">
    <name type="scientific">Pseudomonas frederiksbergensis</name>
    <dbReference type="NCBI Taxonomy" id="104087"/>
    <lineage>
        <taxon>Bacteria</taxon>
        <taxon>Pseudomonadati</taxon>
        <taxon>Pseudomonadota</taxon>
        <taxon>Gammaproteobacteria</taxon>
        <taxon>Pseudomonadales</taxon>
        <taxon>Pseudomonadaceae</taxon>
        <taxon>Pseudomonas</taxon>
    </lineage>
</organism>
<evidence type="ECO:0000313" key="6">
    <source>
        <dbReference type="EMBL" id="RON51654.1"/>
    </source>
</evidence>
<dbReference type="CDD" id="cd08422">
    <property type="entry name" value="PBP2_CrgA_like"/>
    <property type="match status" value="1"/>
</dbReference>
<dbReference type="Gene3D" id="1.10.10.10">
    <property type="entry name" value="Winged helix-like DNA-binding domain superfamily/Winged helix DNA-binding domain"/>
    <property type="match status" value="1"/>
</dbReference>
<comment type="similarity">
    <text evidence="1">Belongs to the LysR transcriptional regulatory family.</text>
</comment>
<comment type="caution">
    <text evidence="6">The sequence shown here is derived from an EMBL/GenBank/DDBJ whole genome shotgun (WGS) entry which is preliminary data.</text>
</comment>
<dbReference type="InterPro" id="IPR036390">
    <property type="entry name" value="WH_DNA-bd_sf"/>
</dbReference>
<gene>
    <name evidence="6" type="ORF">BK665_17415</name>
</gene>
<evidence type="ECO:0000256" key="3">
    <source>
        <dbReference type="ARBA" id="ARBA00023125"/>
    </source>
</evidence>
<accession>A0A423KFU4</accession>
<dbReference type="Pfam" id="PF03466">
    <property type="entry name" value="LysR_substrate"/>
    <property type="match status" value="1"/>
</dbReference>
<dbReference type="PANTHER" id="PTHR30537">
    <property type="entry name" value="HTH-TYPE TRANSCRIPTIONAL REGULATOR"/>
    <property type="match status" value="1"/>
</dbReference>
<dbReference type="SUPFAM" id="SSF53850">
    <property type="entry name" value="Periplasmic binding protein-like II"/>
    <property type="match status" value="1"/>
</dbReference>
<dbReference type="EMBL" id="MOBP01000012">
    <property type="protein sequence ID" value="RON51654.1"/>
    <property type="molecule type" value="Genomic_DNA"/>
</dbReference>
<sequence length="295" mass="32129">MTKSIGWELYRSFLAVLTHGSLSAAARALGITQPTVGRHIAELEASFKQTLFTRSRTGLMPTEAALTLRSYAEAMRSNAAALERAMAGHGQTTGGTVRITASEVIGVEVLPTALAQLRRAHSQLTIELVATNRVQDLLQREADIAVRMTPPKQEQLIARGVGHVKVGLHAHADYLQQYGTPKVPADLAQHTLIGFDSETPFIRAASKRMPGWTREGFALRSDSDMAQLALIRAGAGIGFCQSALARRSASLVQVLPEHFTFELDAWVTMHEDLRNSPRCRVVFDALVQCLLAHTA</sequence>
<dbReference type="AlphaFoldDB" id="A0A423KFU4"/>
<dbReference type="PRINTS" id="PR00039">
    <property type="entry name" value="HTHLYSR"/>
</dbReference>
<protein>
    <submittedName>
        <fullName evidence="6">LysR family transcriptional regulator</fullName>
    </submittedName>
</protein>
<dbReference type="SUPFAM" id="SSF46785">
    <property type="entry name" value="Winged helix' DNA-binding domain"/>
    <property type="match status" value="1"/>
</dbReference>
<dbReference type="InterPro" id="IPR005119">
    <property type="entry name" value="LysR_subst-bd"/>
</dbReference>
<evidence type="ECO:0000313" key="7">
    <source>
        <dbReference type="Proteomes" id="UP000283627"/>
    </source>
</evidence>
<evidence type="ECO:0000259" key="5">
    <source>
        <dbReference type="PROSITE" id="PS50931"/>
    </source>
</evidence>
<dbReference type="Pfam" id="PF00126">
    <property type="entry name" value="HTH_1"/>
    <property type="match status" value="1"/>
</dbReference>
<evidence type="ECO:0000256" key="2">
    <source>
        <dbReference type="ARBA" id="ARBA00023015"/>
    </source>
</evidence>
<dbReference type="GO" id="GO:0043565">
    <property type="term" value="F:sequence-specific DNA binding"/>
    <property type="evidence" value="ECO:0007669"/>
    <property type="project" value="TreeGrafter"/>
</dbReference>
<keyword evidence="2" id="KW-0805">Transcription regulation</keyword>
<keyword evidence="4" id="KW-0804">Transcription</keyword>
<name>A0A423KFU4_9PSED</name>
<dbReference type="Proteomes" id="UP000283627">
    <property type="component" value="Unassembled WGS sequence"/>
</dbReference>